<sequence length="353" mass="36519">MSTPTTSTVDRDARWRRLAPVLLIIVAVVSAATLLVGENNMLTPLDVIAVLASDDPVTLHEIAVNSRGPRIVLAIMVGAGLGAAGALLQSLVRNPLASPEFVGVSAGAVTATVAFMAFGPALAAGMIGWIRPLVATGGGLVAAVVVYLLARQVGSVESTRLLLVGIVTSGVLASVTTVSMIALGEQAGELLSWLSGSLALRTWPDTMWVAAYLVPGVALTLIAIPRVNLRQLGDDVAIGLGQRREWDRLIVLLAAVVLTAACVSIVGAIGFVGLIGPHIARKIVGNDARRLVPAAALGGALMVLIADFVSRNLDPAWIAGPLGLEVRNVTLPVGVYLTLFGVPFLLSLLWKAK</sequence>
<dbReference type="EMBL" id="JACYWE010000001">
    <property type="protein sequence ID" value="MBD8505086.1"/>
    <property type="molecule type" value="Genomic_DNA"/>
</dbReference>
<dbReference type="Proteomes" id="UP000642993">
    <property type="component" value="Unassembled WGS sequence"/>
</dbReference>
<accession>A0A927PL57</accession>
<reference evidence="9" key="1">
    <citation type="submission" date="2020-09" db="EMBL/GenBank/DDBJ databases">
        <title>Hoyosella lacisalsi sp. nov., a halotolerant actinobacterium isolated from soil of Lake Gudzhirganskoe.</title>
        <authorList>
            <person name="Yang Q."/>
            <person name="Guo P.Y."/>
            <person name="Liu S.W."/>
            <person name="Li F.N."/>
            <person name="Sun C.H."/>
        </authorList>
    </citation>
    <scope>NUCLEOTIDE SEQUENCE</scope>
    <source>
        <strain evidence="9">G463</strain>
    </source>
</reference>
<evidence type="ECO:0000256" key="3">
    <source>
        <dbReference type="ARBA" id="ARBA00022448"/>
    </source>
</evidence>
<feature type="transmembrane region" description="Helical" evidence="8">
    <location>
        <begin position="249"/>
        <end position="279"/>
    </location>
</feature>
<dbReference type="GO" id="GO:0022857">
    <property type="term" value="F:transmembrane transporter activity"/>
    <property type="evidence" value="ECO:0007669"/>
    <property type="project" value="InterPro"/>
</dbReference>
<proteinExistence type="inferred from homology"/>
<feature type="transmembrane region" description="Helical" evidence="8">
    <location>
        <begin position="161"/>
        <end position="183"/>
    </location>
</feature>
<dbReference type="GO" id="GO:0005886">
    <property type="term" value="C:plasma membrane"/>
    <property type="evidence" value="ECO:0007669"/>
    <property type="project" value="UniProtKB-SubCell"/>
</dbReference>
<keyword evidence="3" id="KW-0813">Transport</keyword>
<evidence type="ECO:0000256" key="8">
    <source>
        <dbReference type="SAM" id="Phobius"/>
    </source>
</evidence>
<evidence type="ECO:0000256" key="2">
    <source>
        <dbReference type="ARBA" id="ARBA00007935"/>
    </source>
</evidence>
<keyword evidence="5 8" id="KW-0812">Transmembrane</keyword>
<comment type="subcellular location">
    <subcellularLocation>
        <location evidence="1">Cell membrane</location>
        <topology evidence="1">Multi-pass membrane protein</topology>
    </subcellularLocation>
</comment>
<evidence type="ECO:0000256" key="7">
    <source>
        <dbReference type="ARBA" id="ARBA00023136"/>
    </source>
</evidence>
<evidence type="ECO:0000256" key="6">
    <source>
        <dbReference type="ARBA" id="ARBA00022989"/>
    </source>
</evidence>
<evidence type="ECO:0000256" key="4">
    <source>
        <dbReference type="ARBA" id="ARBA00022475"/>
    </source>
</evidence>
<comment type="similarity">
    <text evidence="2">Belongs to the binding-protein-dependent transport system permease family. FecCD subfamily.</text>
</comment>
<feature type="transmembrane region" description="Helical" evidence="8">
    <location>
        <begin position="71"/>
        <end position="89"/>
    </location>
</feature>
<dbReference type="CDD" id="cd06550">
    <property type="entry name" value="TM_ABC_iron-siderophores_like"/>
    <property type="match status" value="1"/>
</dbReference>
<keyword evidence="6 8" id="KW-1133">Transmembrane helix</keyword>
<feature type="transmembrane region" description="Helical" evidence="8">
    <location>
        <begin position="18"/>
        <end position="37"/>
    </location>
</feature>
<organism evidence="9 10">
    <name type="scientific">Lolliginicoccus lacisalsi</name>
    <dbReference type="NCBI Taxonomy" id="2742202"/>
    <lineage>
        <taxon>Bacteria</taxon>
        <taxon>Bacillati</taxon>
        <taxon>Actinomycetota</taxon>
        <taxon>Actinomycetes</taxon>
        <taxon>Mycobacteriales</taxon>
        <taxon>Hoyosellaceae</taxon>
        <taxon>Lolliginicoccus</taxon>
    </lineage>
</organism>
<keyword evidence="4" id="KW-1003">Cell membrane</keyword>
<dbReference type="GO" id="GO:0033214">
    <property type="term" value="P:siderophore-iron import into cell"/>
    <property type="evidence" value="ECO:0007669"/>
    <property type="project" value="TreeGrafter"/>
</dbReference>
<dbReference type="Pfam" id="PF01032">
    <property type="entry name" value="FecCD"/>
    <property type="match status" value="1"/>
</dbReference>
<keyword evidence="7 8" id="KW-0472">Membrane</keyword>
<feature type="transmembrane region" description="Helical" evidence="8">
    <location>
        <begin position="101"/>
        <end position="123"/>
    </location>
</feature>
<dbReference type="PANTHER" id="PTHR30472:SF24">
    <property type="entry name" value="FERRIC ENTEROBACTIN TRANSPORT SYSTEM PERMEASE PROTEIN FEPG"/>
    <property type="match status" value="1"/>
</dbReference>
<protein>
    <submittedName>
        <fullName evidence="9">Iron ABC transporter permease</fullName>
    </submittedName>
</protein>
<dbReference type="PANTHER" id="PTHR30472">
    <property type="entry name" value="FERRIC ENTEROBACTIN TRANSPORT SYSTEM PERMEASE PROTEIN"/>
    <property type="match status" value="1"/>
</dbReference>
<dbReference type="InterPro" id="IPR000522">
    <property type="entry name" value="ABC_transptr_permease_BtuC"/>
</dbReference>
<dbReference type="AlphaFoldDB" id="A0A927PL57"/>
<dbReference type="SUPFAM" id="SSF81345">
    <property type="entry name" value="ABC transporter involved in vitamin B12 uptake, BtuC"/>
    <property type="match status" value="1"/>
</dbReference>
<feature type="transmembrane region" description="Helical" evidence="8">
    <location>
        <begin position="207"/>
        <end position="229"/>
    </location>
</feature>
<evidence type="ECO:0000313" key="9">
    <source>
        <dbReference type="EMBL" id="MBD8505086.1"/>
    </source>
</evidence>
<dbReference type="InterPro" id="IPR037294">
    <property type="entry name" value="ABC_BtuC-like"/>
</dbReference>
<evidence type="ECO:0000256" key="1">
    <source>
        <dbReference type="ARBA" id="ARBA00004651"/>
    </source>
</evidence>
<feature type="transmembrane region" description="Helical" evidence="8">
    <location>
        <begin position="129"/>
        <end position="149"/>
    </location>
</feature>
<dbReference type="RefSeq" id="WP_192037564.1">
    <property type="nucleotide sequence ID" value="NZ_JACYWE010000001.1"/>
</dbReference>
<gene>
    <name evidence="9" type="ORF">HT102_01100</name>
</gene>
<name>A0A927PL57_9ACTN</name>
<evidence type="ECO:0000313" key="10">
    <source>
        <dbReference type="Proteomes" id="UP000642993"/>
    </source>
</evidence>
<evidence type="ECO:0000256" key="5">
    <source>
        <dbReference type="ARBA" id="ARBA00022692"/>
    </source>
</evidence>
<dbReference type="Gene3D" id="1.10.3470.10">
    <property type="entry name" value="ABC transporter involved in vitamin B12 uptake, BtuC"/>
    <property type="match status" value="1"/>
</dbReference>
<keyword evidence="10" id="KW-1185">Reference proteome</keyword>
<feature type="transmembrane region" description="Helical" evidence="8">
    <location>
        <begin position="329"/>
        <end position="350"/>
    </location>
</feature>
<comment type="caution">
    <text evidence="9">The sequence shown here is derived from an EMBL/GenBank/DDBJ whole genome shotgun (WGS) entry which is preliminary data.</text>
</comment>